<organism evidence="3 4">
    <name type="scientific">Rotaria magnacalcarata</name>
    <dbReference type="NCBI Taxonomy" id="392030"/>
    <lineage>
        <taxon>Eukaryota</taxon>
        <taxon>Metazoa</taxon>
        <taxon>Spiralia</taxon>
        <taxon>Gnathifera</taxon>
        <taxon>Rotifera</taxon>
        <taxon>Eurotatoria</taxon>
        <taxon>Bdelloidea</taxon>
        <taxon>Philodinida</taxon>
        <taxon>Philodinidae</taxon>
        <taxon>Rotaria</taxon>
    </lineage>
</organism>
<protein>
    <submittedName>
        <fullName evidence="3">Uncharacterized protein</fullName>
    </submittedName>
</protein>
<proteinExistence type="predicted"/>
<keyword evidence="2" id="KW-0812">Transmembrane</keyword>
<keyword evidence="2" id="KW-0472">Membrane</keyword>
<name>A0A8S2R474_9BILA</name>
<accession>A0A8S2R474</accession>
<evidence type="ECO:0000256" key="1">
    <source>
        <dbReference type="SAM" id="MobiDB-lite"/>
    </source>
</evidence>
<reference evidence="3" key="1">
    <citation type="submission" date="2021-02" db="EMBL/GenBank/DDBJ databases">
        <authorList>
            <person name="Nowell W R."/>
        </authorList>
    </citation>
    <scope>NUCLEOTIDE SEQUENCE</scope>
</reference>
<sequence length="119" mass="13160">MQVSSNSTTLYQPHKIYVRPRQISSNSFSNVAANPSIKVRFNPWSEESPANVKQSQNITEQPKPNNECERQRSRRGAWCPICGLFICGIFVAAGIIAVLIIIIPHGTTTTATSTTSIRE</sequence>
<dbReference type="EMBL" id="CAJOBI010009442">
    <property type="protein sequence ID" value="CAF4138227.1"/>
    <property type="molecule type" value="Genomic_DNA"/>
</dbReference>
<gene>
    <name evidence="3" type="ORF">SMN809_LOCUS19113</name>
</gene>
<evidence type="ECO:0000313" key="3">
    <source>
        <dbReference type="EMBL" id="CAF4138227.1"/>
    </source>
</evidence>
<feature type="region of interest" description="Disordered" evidence="1">
    <location>
        <begin position="48"/>
        <end position="70"/>
    </location>
</feature>
<evidence type="ECO:0000256" key="2">
    <source>
        <dbReference type="SAM" id="Phobius"/>
    </source>
</evidence>
<feature type="transmembrane region" description="Helical" evidence="2">
    <location>
        <begin position="77"/>
        <end position="103"/>
    </location>
</feature>
<feature type="compositionally biased region" description="Polar residues" evidence="1">
    <location>
        <begin position="51"/>
        <end position="64"/>
    </location>
</feature>
<evidence type="ECO:0000313" key="4">
    <source>
        <dbReference type="Proteomes" id="UP000676336"/>
    </source>
</evidence>
<comment type="caution">
    <text evidence="3">The sequence shown here is derived from an EMBL/GenBank/DDBJ whole genome shotgun (WGS) entry which is preliminary data.</text>
</comment>
<keyword evidence="2" id="KW-1133">Transmembrane helix</keyword>
<dbReference type="Proteomes" id="UP000676336">
    <property type="component" value="Unassembled WGS sequence"/>
</dbReference>
<dbReference type="AlphaFoldDB" id="A0A8S2R474"/>